<dbReference type="InterPro" id="IPR023214">
    <property type="entry name" value="HAD_sf"/>
</dbReference>
<reference evidence="1" key="1">
    <citation type="journal article" date="2015" name="Nature">
        <title>Complex archaea that bridge the gap between prokaryotes and eukaryotes.</title>
        <authorList>
            <person name="Spang A."/>
            <person name="Saw J.H."/>
            <person name="Jorgensen S.L."/>
            <person name="Zaremba-Niedzwiedzka K."/>
            <person name="Martijn J."/>
            <person name="Lind A.E."/>
            <person name="van Eijk R."/>
            <person name="Schleper C."/>
            <person name="Guy L."/>
            <person name="Ettema T.J."/>
        </authorList>
    </citation>
    <scope>NUCLEOTIDE SEQUENCE</scope>
</reference>
<sequence length="139" mass="16039">MATLIFEKRDDVSKFWFDKSEASTIAIDFDGVIHAASMGFHDGTVYDKPKEGVKEALQDLSKKYSIVIFSTKARPDRPLIEGKTGIELIEEWLRHYDLDSYIQDVTCVKPRAVAYIDDKGFRFHSWKQVLSEMKECELL</sequence>
<evidence type="ECO:0008006" key="2">
    <source>
        <dbReference type="Google" id="ProtNLM"/>
    </source>
</evidence>
<dbReference type="SUPFAM" id="SSF56784">
    <property type="entry name" value="HAD-like"/>
    <property type="match status" value="1"/>
</dbReference>
<gene>
    <name evidence="1" type="ORF">LCGC14_1412380</name>
</gene>
<dbReference type="Gene3D" id="3.40.50.1000">
    <property type="entry name" value="HAD superfamily/HAD-like"/>
    <property type="match status" value="1"/>
</dbReference>
<dbReference type="InterPro" id="IPR036412">
    <property type="entry name" value="HAD-like_sf"/>
</dbReference>
<dbReference type="AlphaFoldDB" id="A0A0F9M989"/>
<proteinExistence type="predicted"/>
<dbReference type="EMBL" id="LAZR01009330">
    <property type="protein sequence ID" value="KKM73250.1"/>
    <property type="molecule type" value="Genomic_DNA"/>
</dbReference>
<comment type="caution">
    <text evidence="1">The sequence shown here is derived from an EMBL/GenBank/DDBJ whole genome shotgun (WGS) entry which is preliminary data.</text>
</comment>
<name>A0A0F9M989_9ZZZZ</name>
<protein>
    <recommendedName>
        <fullName evidence="2">Polynucleotide kinase</fullName>
    </recommendedName>
</protein>
<accession>A0A0F9M989</accession>
<organism evidence="1">
    <name type="scientific">marine sediment metagenome</name>
    <dbReference type="NCBI Taxonomy" id="412755"/>
    <lineage>
        <taxon>unclassified sequences</taxon>
        <taxon>metagenomes</taxon>
        <taxon>ecological metagenomes</taxon>
    </lineage>
</organism>
<evidence type="ECO:0000313" key="1">
    <source>
        <dbReference type="EMBL" id="KKM73250.1"/>
    </source>
</evidence>